<dbReference type="AlphaFoldDB" id="A0ABD1F410"/>
<gene>
    <name evidence="1" type="ORF">ABEB36_004648</name>
</gene>
<sequence length="201" mass="24383">MITLTPESFFFYFFFHVPNLLHYVVHVEKKLHSIKITFPIRRHLYLECDIDFGLINQKSRAEVPGDWVEVFKSGRVKPMLFEVVEVEQSFFRNWTSFFEKRYRRKCPFPIRPIRELKILKEHPGLIFYRNTFKGVWQSSPVIDKKFKPNRKCKDGEFELPDYLYNKVLPISQPKWENLQDLKKFCGPETQKYFENIQYSKN</sequence>
<keyword evidence="2" id="KW-1185">Reference proteome</keyword>
<reference evidence="1 2" key="1">
    <citation type="submission" date="2024-05" db="EMBL/GenBank/DDBJ databases">
        <title>Genetic variation in Jamaican populations of the coffee berry borer (Hypothenemus hampei).</title>
        <authorList>
            <person name="Errbii M."/>
            <person name="Myrie A."/>
        </authorList>
    </citation>
    <scope>NUCLEOTIDE SEQUENCE [LARGE SCALE GENOMIC DNA]</scope>
    <source>
        <strain evidence="1">JA-Hopewell-2020-01-JO</strain>
        <tissue evidence="1">Whole body</tissue>
    </source>
</reference>
<proteinExistence type="predicted"/>
<comment type="caution">
    <text evidence="1">The sequence shown here is derived from an EMBL/GenBank/DDBJ whole genome shotgun (WGS) entry which is preliminary data.</text>
</comment>
<dbReference type="EMBL" id="JBDJPC010000003">
    <property type="protein sequence ID" value="KAL1509988.1"/>
    <property type="molecule type" value="Genomic_DNA"/>
</dbReference>
<evidence type="ECO:0000313" key="1">
    <source>
        <dbReference type="EMBL" id="KAL1509988.1"/>
    </source>
</evidence>
<organism evidence="1 2">
    <name type="scientific">Hypothenemus hampei</name>
    <name type="common">Coffee berry borer</name>
    <dbReference type="NCBI Taxonomy" id="57062"/>
    <lineage>
        <taxon>Eukaryota</taxon>
        <taxon>Metazoa</taxon>
        <taxon>Ecdysozoa</taxon>
        <taxon>Arthropoda</taxon>
        <taxon>Hexapoda</taxon>
        <taxon>Insecta</taxon>
        <taxon>Pterygota</taxon>
        <taxon>Neoptera</taxon>
        <taxon>Endopterygota</taxon>
        <taxon>Coleoptera</taxon>
        <taxon>Polyphaga</taxon>
        <taxon>Cucujiformia</taxon>
        <taxon>Curculionidae</taxon>
        <taxon>Scolytinae</taxon>
        <taxon>Hypothenemus</taxon>
    </lineage>
</organism>
<dbReference type="Proteomes" id="UP001566132">
    <property type="component" value="Unassembled WGS sequence"/>
</dbReference>
<accession>A0ABD1F410</accession>
<name>A0ABD1F410_HYPHA</name>
<protein>
    <submittedName>
        <fullName evidence="1">Uncharacterized protein</fullName>
    </submittedName>
</protein>
<evidence type="ECO:0000313" key="2">
    <source>
        <dbReference type="Proteomes" id="UP001566132"/>
    </source>
</evidence>